<evidence type="ECO:0000313" key="4">
    <source>
        <dbReference type="EMBL" id="KAD6119481.1"/>
    </source>
</evidence>
<keyword evidence="2" id="KW-0806">Transcription termination</keyword>
<dbReference type="GO" id="GO:0006353">
    <property type="term" value="P:DNA-templated transcription termination"/>
    <property type="evidence" value="ECO:0007669"/>
    <property type="project" value="UniProtKB-KW"/>
</dbReference>
<organism evidence="4 6">
    <name type="scientific">Mikania micrantha</name>
    <name type="common">bitter vine</name>
    <dbReference type="NCBI Taxonomy" id="192012"/>
    <lineage>
        <taxon>Eukaryota</taxon>
        <taxon>Viridiplantae</taxon>
        <taxon>Streptophyta</taxon>
        <taxon>Embryophyta</taxon>
        <taxon>Tracheophyta</taxon>
        <taxon>Spermatophyta</taxon>
        <taxon>Magnoliopsida</taxon>
        <taxon>eudicotyledons</taxon>
        <taxon>Gunneridae</taxon>
        <taxon>Pentapetalae</taxon>
        <taxon>asterids</taxon>
        <taxon>campanulids</taxon>
        <taxon>Asterales</taxon>
        <taxon>Asteraceae</taxon>
        <taxon>Asteroideae</taxon>
        <taxon>Heliantheae alliance</taxon>
        <taxon>Eupatorieae</taxon>
        <taxon>Mikania</taxon>
    </lineage>
</organism>
<gene>
    <name evidence="4" type="ORF">E3N88_10752</name>
    <name evidence="5" type="ORF">E3N88_10778</name>
</gene>
<dbReference type="InterPro" id="IPR038538">
    <property type="entry name" value="MTERF_sf"/>
</dbReference>
<dbReference type="EMBL" id="SZYD01000005">
    <property type="protein sequence ID" value="KAD6119507.1"/>
    <property type="molecule type" value="Genomic_DNA"/>
</dbReference>
<dbReference type="FunFam" id="1.25.70.10:FF:000001">
    <property type="entry name" value="Mitochondrial transcription termination factor-like"/>
    <property type="match status" value="1"/>
</dbReference>
<dbReference type="InterPro" id="IPR003690">
    <property type="entry name" value="MTERF"/>
</dbReference>
<dbReference type="SMART" id="SM00733">
    <property type="entry name" value="Mterf"/>
    <property type="match status" value="6"/>
</dbReference>
<sequence>MHSICSSHGRIPKHFLINSSSFILRLHHLSTTTTSSSSSFTDLQPHFMVDYLIDALKLSKPEAISVSTKVRHLKSTKNSQHVINFLRNYNLSEPEIKSIVLAQPNILLRKVDKTLEPKFRVFSEIGFSRQDLLVVMRKDPNLLVRSLHSSIVPTINLLMNILGSKEKIVRAFKKSHWPFYGKFFKTNVVLLEKHGVSSKDIGRVILRNPRLVTQSPVRLEQKLVEVEQEFGIPPGSSMFSYGLSALCSLNKLNLRKKFEVFKSFGWCDSEIFTIVNRQPLCLTHSEEKLRKGLSFFMQELGFTSSWLSTRGSLLMYSLEKRVKPRYQVYLVLKKKGLMTSGLHSLMCLSDADFVKNVVQRHREEVPDHLYDSSAKNIR</sequence>
<dbReference type="GO" id="GO:0003676">
    <property type="term" value="F:nucleic acid binding"/>
    <property type="evidence" value="ECO:0007669"/>
    <property type="project" value="InterPro"/>
</dbReference>
<evidence type="ECO:0000256" key="3">
    <source>
        <dbReference type="ARBA" id="ARBA00022946"/>
    </source>
</evidence>
<dbReference type="Pfam" id="PF02536">
    <property type="entry name" value="mTERF"/>
    <property type="match status" value="2"/>
</dbReference>
<comment type="caution">
    <text evidence="4">The sequence shown here is derived from an EMBL/GenBank/DDBJ whole genome shotgun (WGS) entry which is preliminary data.</text>
</comment>
<evidence type="ECO:0000313" key="5">
    <source>
        <dbReference type="EMBL" id="KAD6119507.1"/>
    </source>
</evidence>
<name>A0A5N6PBE8_9ASTR</name>
<dbReference type="Gene3D" id="1.25.70.10">
    <property type="entry name" value="Transcription termination factor 3, mitochondrial"/>
    <property type="match status" value="2"/>
</dbReference>
<accession>A0A5N6PBE8</accession>
<proteinExistence type="inferred from homology"/>
<reference evidence="4 6" key="1">
    <citation type="submission" date="2019-05" db="EMBL/GenBank/DDBJ databases">
        <title>Mikania micrantha, genome provides insights into the molecular mechanism of rapid growth.</title>
        <authorList>
            <person name="Liu B."/>
        </authorList>
    </citation>
    <scope>NUCLEOTIDE SEQUENCE [LARGE SCALE GENOMIC DNA]</scope>
    <source>
        <strain evidence="4">NLD-2019</strain>
        <tissue evidence="4">Leaf</tissue>
    </source>
</reference>
<dbReference type="EMBL" id="SZYD01000005">
    <property type="protein sequence ID" value="KAD6119481.1"/>
    <property type="molecule type" value="Genomic_DNA"/>
</dbReference>
<evidence type="ECO:0000256" key="1">
    <source>
        <dbReference type="ARBA" id="ARBA00007692"/>
    </source>
</evidence>
<keyword evidence="2" id="KW-0804">Transcription</keyword>
<dbReference type="PANTHER" id="PTHR13068">
    <property type="entry name" value="CGI-12 PROTEIN-RELATED"/>
    <property type="match status" value="1"/>
</dbReference>
<dbReference type="Proteomes" id="UP000326396">
    <property type="component" value="Linkage Group LG13"/>
</dbReference>
<keyword evidence="3" id="KW-0809">Transit peptide</keyword>
<dbReference type="AlphaFoldDB" id="A0A5N6PBE8"/>
<evidence type="ECO:0000256" key="2">
    <source>
        <dbReference type="ARBA" id="ARBA00022472"/>
    </source>
</evidence>
<dbReference type="PANTHER" id="PTHR13068:SF230">
    <property type="entry name" value="MITOCHODRIAL TRANSCRIPTION TERMINATION FACTOR-RELATED"/>
    <property type="match status" value="1"/>
</dbReference>
<protein>
    <submittedName>
        <fullName evidence="4">Uncharacterized protein</fullName>
    </submittedName>
</protein>
<evidence type="ECO:0000313" key="6">
    <source>
        <dbReference type="Proteomes" id="UP000326396"/>
    </source>
</evidence>
<comment type="similarity">
    <text evidence="1">Belongs to the mTERF family.</text>
</comment>
<dbReference type="OrthoDB" id="637682at2759"/>
<keyword evidence="2" id="KW-0805">Transcription regulation</keyword>
<keyword evidence="6" id="KW-1185">Reference proteome</keyword>